<name>A0ABD4DJY4_ELIMR</name>
<sequence length="78" mass="8121">MKKINLEELGLAKDKRLTRAQLKTLIGASSGGGGGGTTICSTKCSNGKYIMLTCPGSCSANDGKWIGCNGPVYDTIYC</sequence>
<comment type="caution">
    <text evidence="1">The sequence shown here is derived from an EMBL/GenBank/DDBJ whole genome shotgun (WGS) entry which is preliminary data.</text>
</comment>
<accession>A0ABD4DJY4</accession>
<dbReference type="Proteomes" id="UP000064412">
    <property type="component" value="Unassembled WGS sequence"/>
</dbReference>
<gene>
    <name evidence="1" type="ORF">ATB95_12340</name>
</gene>
<evidence type="ECO:0000313" key="2">
    <source>
        <dbReference type="Proteomes" id="UP000064412"/>
    </source>
</evidence>
<dbReference type="AlphaFoldDB" id="A0ABD4DJY4"/>
<reference evidence="1 2" key="1">
    <citation type="submission" date="2015-11" db="EMBL/GenBank/DDBJ databases">
        <authorList>
            <person name="Nicholson A.C."/>
            <person name="Humrighouse B.W."/>
            <person name="Graziano J."/>
            <person name="Lasker B."/>
            <person name="Whitney A.M."/>
            <person name="Mcquiston J.R."/>
        </authorList>
    </citation>
    <scope>NUCLEOTIDE SEQUENCE [LARGE SCALE GENOMIC DNA]</scope>
    <source>
        <strain evidence="1 2">G4071</strain>
    </source>
</reference>
<dbReference type="EMBL" id="LNOI01000004">
    <property type="protein sequence ID" value="KUY17162.1"/>
    <property type="molecule type" value="Genomic_DNA"/>
</dbReference>
<evidence type="ECO:0000313" key="1">
    <source>
        <dbReference type="EMBL" id="KUY17162.1"/>
    </source>
</evidence>
<proteinExistence type="predicted"/>
<dbReference type="RefSeq" id="WP_059345161.1">
    <property type="nucleotide sequence ID" value="NZ_LNOI01000004.1"/>
</dbReference>
<protein>
    <recommendedName>
        <fullName evidence="3">Natural product, GG-Bacteroidales family</fullName>
    </recommendedName>
</protein>
<organism evidence="1 2">
    <name type="scientific">Elizabethkingia miricola</name>
    <name type="common">Chryseobacterium miricola</name>
    <dbReference type="NCBI Taxonomy" id="172045"/>
    <lineage>
        <taxon>Bacteria</taxon>
        <taxon>Pseudomonadati</taxon>
        <taxon>Bacteroidota</taxon>
        <taxon>Flavobacteriia</taxon>
        <taxon>Flavobacteriales</taxon>
        <taxon>Weeksellaceae</taxon>
        <taxon>Elizabethkingia</taxon>
    </lineage>
</organism>
<evidence type="ECO:0008006" key="3">
    <source>
        <dbReference type="Google" id="ProtNLM"/>
    </source>
</evidence>